<keyword evidence="3" id="KW-1185">Reference proteome</keyword>
<dbReference type="Proteomes" id="UP001419268">
    <property type="component" value="Unassembled WGS sequence"/>
</dbReference>
<evidence type="ECO:0000256" key="1">
    <source>
        <dbReference type="SAM" id="MobiDB-lite"/>
    </source>
</evidence>
<feature type="compositionally biased region" description="Low complexity" evidence="1">
    <location>
        <begin position="14"/>
        <end position="31"/>
    </location>
</feature>
<accession>A0AAP0PZB9</accession>
<feature type="compositionally biased region" description="Polar residues" evidence="1">
    <location>
        <begin position="321"/>
        <end position="339"/>
    </location>
</feature>
<evidence type="ECO:0000313" key="2">
    <source>
        <dbReference type="EMBL" id="KAK9158096.1"/>
    </source>
</evidence>
<proteinExistence type="predicted"/>
<reference evidence="2 3" key="1">
    <citation type="submission" date="2024-01" db="EMBL/GenBank/DDBJ databases">
        <title>Genome assemblies of Stephania.</title>
        <authorList>
            <person name="Yang L."/>
        </authorList>
    </citation>
    <scope>NUCLEOTIDE SEQUENCE [LARGE SCALE GENOMIC DNA]</scope>
    <source>
        <strain evidence="2">JXDWG</strain>
        <tissue evidence="2">Leaf</tissue>
    </source>
</reference>
<feature type="compositionally biased region" description="Acidic residues" evidence="1">
    <location>
        <begin position="300"/>
        <end position="311"/>
    </location>
</feature>
<dbReference type="PROSITE" id="PS00018">
    <property type="entry name" value="EF_HAND_1"/>
    <property type="match status" value="1"/>
</dbReference>
<name>A0AAP0PZB9_9MAGN</name>
<dbReference type="EMBL" id="JBBNAG010000002">
    <property type="protein sequence ID" value="KAK9158096.1"/>
    <property type="molecule type" value="Genomic_DNA"/>
</dbReference>
<dbReference type="InterPro" id="IPR018247">
    <property type="entry name" value="EF_Hand_1_Ca_BS"/>
</dbReference>
<comment type="caution">
    <text evidence="2">The sequence shown here is derived from an EMBL/GenBank/DDBJ whole genome shotgun (WGS) entry which is preliminary data.</text>
</comment>
<evidence type="ECO:0000313" key="3">
    <source>
        <dbReference type="Proteomes" id="UP001419268"/>
    </source>
</evidence>
<feature type="region of interest" description="Disordered" evidence="1">
    <location>
        <begin position="268"/>
        <end position="350"/>
    </location>
</feature>
<dbReference type="InterPro" id="IPR004252">
    <property type="entry name" value="Probable_transposase_24"/>
</dbReference>
<dbReference type="AlphaFoldDB" id="A0AAP0PZB9"/>
<feature type="region of interest" description="Disordered" evidence="1">
    <location>
        <begin position="1"/>
        <end position="43"/>
    </location>
</feature>
<sequence length="409" mass="46010">MGAPARAPQRRNGAPRSLLSSPLPSAPLVAPQEGRGGTPHIPYSRWDPSIDEAIVRAAYDAKACVRYDVLMHEFHTLGVRPNFVTDEAWNRYRDYWASADFRARSEKASYNKKNEKGATVQPFKAPLVARGLFGPLKDILALDKDDDGEITPNDVFLHVHAKDHDGVTFIDSRSTQFHLVRRREEHTQETPNQPIDEEQLYYNAMGVCPKGRVYGLGSLARKTRRYADPGASTSQEARVRRSEFDTVVQRLAQFEAFLQSQLGMRMDFGANTSQAPPPPPPQEHHQQVGMDPTCSPQQHDDDDRDNPDWVDEEHLGDEMIGSSSPRSIGGTTTRQQLPHTPSHKWRPPDPGLMKMNVDASVITGRPFFTVGGVLRDQSGAVYGVFARQVVGIYLQKRLRRWLSERVYFS</sequence>
<evidence type="ECO:0008006" key="4">
    <source>
        <dbReference type="Google" id="ProtNLM"/>
    </source>
</evidence>
<gene>
    <name evidence="2" type="ORF">Scep_004670</name>
</gene>
<protein>
    <recommendedName>
        <fullName evidence="4">EF-hand domain-containing protein</fullName>
    </recommendedName>
</protein>
<dbReference type="Pfam" id="PF03004">
    <property type="entry name" value="Transposase_24"/>
    <property type="match status" value="1"/>
</dbReference>
<organism evidence="2 3">
    <name type="scientific">Stephania cephalantha</name>
    <dbReference type="NCBI Taxonomy" id="152367"/>
    <lineage>
        <taxon>Eukaryota</taxon>
        <taxon>Viridiplantae</taxon>
        <taxon>Streptophyta</taxon>
        <taxon>Embryophyta</taxon>
        <taxon>Tracheophyta</taxon>
        <taxon>Spermatophyta</taxon>
        <taxon>Magnoliopsida</taxon>
        <taxon>Ranunculales</taxon>
        <taxon>Menispermaceae</taxon>
        <taxon>Menispermoideae</taxon>
        <taxon>Cissampelideae</taxon>
        <taxon>Stephania</taxon>
    </lineage>
</organism>